<dbReference type="PIRSF" id="PIRSF001235">
    <property type="entry name" value="Amidase_carbamoylase"/>
    <property type="match status" value="1"/>
</dbReference>
<keyword evidence="2 6" id="KW-0378">Hydrolase</keyword>
<accession>A0A8J3CB21</accession>
<evidence type="ECO:0000256" key="3">
    <source>
        <dbReference type="PIRSR" id="PIRSR001235-1"/>
    </source>
</evidence>
<keyword evidence="3" id="KW-0479">Metal-binding</keyword>
<dbReference type="InterPro" id="IPR010158">
    <property type="entry name" value="Amidase_Cbmase"/>
</dbReference>
<dbReference type="GO" id="GO:0016813">
    <property type="term" value="F:hydrolase activity, acting on carbon-nitrogen (but not peptide) bonds, in linear amidines"/>
    <property type="evidence" value="ECO:0007669"/>
    <property type="project" value="InterPro"/>
</dbReference>
<keyword evidence="7" id="KW-1185">Reference proteome</keyword>
<dbReference type="Pfam" id="PF01546">
    <property type="entry name" value="Peptidase_M20"/>
    <property type="match status" value="1"/>
</dbReference>
<dbReference type="PANTHER" id="PTHR32494:SF5">
    <property type="entry name" value="ALLANTOATE AMIDOHYDROLASE"/>
    <property type="match status" value="1"/>
</dbReference>
<dbReference type="SUPFAM" id="SSF53187">
    <property type="entry name" value="Zn-dependent exopeptidases"/>
    <property type="match status" value="1"/>
</dbReference>
<feature type="binding site" evidence="3">
    <location>
        <position position="144"/>
    </location>
    <ligand>
        <name>Zn(2+)</name>
        <dbReference type="ChEBI" id="CHEBI:29105"/>
        <label>2</label>
    </ligand>
</feature>
<feature type="binding site" evidence="3">
    <location>
        <position position="109"/>
    </location>
    <ligand>
        <name>Zn(2+)</name>
        <dbReference type="ChEBI" id="CHEBI:29105"/>
        <label>2</label>
    </ligand>
</feature>
<evidence type="ECO:0000256" key="1">
    <source>
        <dbReference type="ARBA" id="ARBA00006153"/>
    </source>
</evidence>
<dbReference type="AlphaFoldDB" id="A0A8J3CB21"/>
<dbReference type="EMBL" id="BMMK01000001">
    <property type="protein sequence ID" value="GGM32919.1"/>
    <property type="molecule type" value="Genomic_DNA"/>
</dbReference>
<reference evidence="6" key="2">
    <citation type="submission" date="2020-09" db="EMBL/GenBank/DDBJ databases">
        <authorList>
            <person name="Sun Q."/>
            <person name="Zhou Y."/>
        </authorList>
    </citation>
    <scope>NUCLEOTIDE SEQUENCE</scope>
    <source>
        <strain evidence="6">CGMCC 4.5737</strain>
    </source>
</reference>
<dbReference type="NCBIfam" id="NF006770">
    <property type="entry name" value="PRK09290.1-4"/>
    <property type="match status" value="1"/>
</dbReference>
<comment type="similarity">
    <text evidence="1">Belongs to the peptidase M20 family.</text>
</comment>
<dbReference type="Gene3D" id="3.30.70.360">
    <property type="match status" value="1"/>
</dbReference>
<feature type="binding site" evidence="4">
    <location>
        <position position="234"/>
    </location>
    <ligand>
        <name>allantoate</name>
        <dbReference type="ChEBI" id="CHEBI:17536"/>
    </ligand>
</feature>
<evidence type="ECO:0000256" key="2">
    <source>
        <dbReference type="ARBA" id="ARBA00022801"/>
    </source>
</evidence>
<dbReference type="NCBIfam" id="TIGR01879">
    <property type="entry name" value="hydantase"/>
    <property type="match status" value="1"/>
</dbReference>
<dbReference type="InterPro" id="IPR036264">
    <property type="entry name" value="Bact_exopeptidase_dim_dom"/>
</dbReference>
<comment type="cofactor">
    <cofactor evidence="3">
        <name>Zn(2+)</name>
        <dbReference type="ChEBI" id="CHEBI:29105"/>
    </cofactor>
    <text evidence="3">Binds 2 Zn(2+) ions per subunit.</text>
</comment>
<comment type="caution">
    <text evidence="6">The sequence shown here is derived from an EMBL/GenBank/DDBJ whole genome shotgun (WGS) entry which is preliminary data.</text>
</comment>
<feature type="binding site" evidence="3">
    <location>
        <position position="396"/>
    </location>
    <ligand>
        <name>Zn(2+)</name>
        <dbReference type="ChEBI" id="CHEBI:29105"/>
        <label>2</label>
    </ligand>
</feature>
<feature type="binding site" evidence="3">
    <location>
        <position position="98"/>
    </location>
    <ligand>
        <name>Zn(2+)</name>
        <dbReference type="ChEBI" id="CHEBI:29105"/>
        <label>1</label>
    </ligand>
</feature>
<reference evidence="6" key="1">
    <citation type="journal article" date="2014" name="Int. J. Syst. Evol. Microbiol.">
        <title>Complete genome sequence of Corynebacterium casei LMG S-19264T (=DSM 44701T), isolated from a smear-ripened cheese.</title>
        <authorList>
            <consortium name="US DOE Joint Genome Institute (JGI-PGF)"/>
            <person name="Walter F."/>
            <person name="Albersmeier A."/>
            <person name="Kalinowski J."/>
            <person name="Ruckert C."/>
        </authorList>
    </citation>
    <scope>NUCLEOTIDE SEQUENCE</scope>
    <source>
        <strain evidence="6">CGMCC 4.5737</strain>
    </source>
</reference>
<organism evidence="6 7">
    <name type="scientific">Longimycelium tulufanense</name>
    <dbReference type="NCBI Taxonomy" id="907463"/>
    <lineage>
        <taxon>Bacteria</taxon>
        <taxon>Bacillati</taxon>
        <taxon>Actinomycetota</taxon>
        <taxon>Actinomycetes</taxon>
        <taxon>Pseudonocardiales</taxon>
        <taxon>Pseudonocardiaceae</taxon>
        <taxon>Longimycelium</taxon>
    </lineage>
</organism>
<protein>
    <submittedName>
        <fullName evidence="6">Zn-dependent hydrolase</fullName>
    </submittedName>
</protein>
<dbReference type="CDD" id="cd03884">
    <property type="entry name" value="M20_bAS"/>
    <property type="match status" value="1"/>
</dbReference>
<proteinExistence type="inferred from homology"/>
<dbReference type="InterPro" id="IPR002933">
    <property type="entry name" value="Peptidase_M20"/>
</dbReference>
<evidence type="ECO:0000256" key="4">
    <source>
        <dbReference type="PIRSR" id="PIRSR001235-2"/>
    </source>
</evidence>
<dbReference type="GO" id="GO:0046872">
    <property type="term" value="F:metal ion binding"/>
    <property type="evidence" value="ECO:0007669"/>
    <property type="project" value="UniProtKB-KW"/>
</dbReference>
<evidence type="ECO:0000256" key="5">
    <source>
        <dbReference type="SAM" id="MobiDB-lite"/>
    </source>
</evidence>
<evidence type="ECO:0000313" key="6">
    <source>
        <dbReference type="EMBL" id="GGM32919.1"/>
    </source>
</evidence>
<dbReference type="Proteomes" id="UP000637578">
    <property type="component" value="Unassembled WGS sequence"/>
</dbReference>
<name>A0A8J3CB21_9PSEU</name>
<feature type="binding site" evidence="3">
    <location>
        <position position="109"/>
    </location>
    <ligand>
        <name>Zn(2+)</name>
        <dbReference type="ChEBI" id="CHEBI:29105"/>
        <label>1</label>
    </ligand>
</feature>
<dbReference type="SUPFAM" id="SSF55031">
    <property type="entry name" value="Bacterial exopeptidase dimerisation domain"/>
    <property type="match status" value="1"/>
</dbReference>
<feature type="binding site" evidence="4">
    <location>
        <position position="293"/>
    </location>
    <ligand>
        <name>allantoate</name>
        <dbReference type="ChEBI" id="CHEBI:17536"/>
    </ligand>
</feature>
<feature type="region of interest" description="Disordered" evidence="5">
    <location>
        <begin position="1"/>
        <end position="22"/>
    </location>
</feature>
<dbReference type="Gene3D" id="3.40.630.10">
    <property type="entry name" value="Zn peptidases"/>
    <property type="match status" value="1"/>
</dbReference>
<keyword evidence="3" id="KW-0862">Zinc</keyword>
<feature type="binding site" evidence="3">
    <location>
        <position position="209"/>
    </location>
    <ligand>
        <name>Zn(2+)</name>
        <dbReference type="ChEBI" id="CHEBI:29105"/>
        <label>1</label>
    </ligand>
</feature>
<feature type="binding site" evidence="4">
    <location>
        <position position="306"/>
    </location>
    <ligand>
        <name>allantoate</name>
        <dbReference type="ChEBI" id="CHEBI:17536"/>
    </ligand>
</feature>
<dbReference type="PANTHER" id="PTHR32494">
    <property type="entry name" value="ALLANTOATE DEIMINASE-RELATED"/>
    <property type="match status" value="1"/>
</dbReference>
<sequence length="426" mass="44020">MTMGAQPRPGASAPGPSGASGTSAASATGLLAAIADVGVDRVRGGYSRHGFDRAELALREWFVAESRARGLDVEVDRNGNLWAWWGKPGPNALITGSHLDSVPGGGAFDGPLGVVSALAAVDLLRARGFVPSRPFAVVVFAEEEGGRFGVPCLGSRLLAGTIDADTARRLRDPEGTTLADAMRKAGLAPERLGRDEESLSRIGCFVELHVEQGRGLIDLGRPVGVASSILAHGRWRFQFTGEGNHAGATPITDRHDPMLPASQLVLAARRAAAAAVGSRATIGRIVPVPGGTNVIASTVDCWLDARASDDATTRSLVTEIEAAARDAAAAEGCRLEVTEESYGDTVIFDPALRDELAGLLDDAPALPTGAGHDAGVLASQVPTAMLFVRNPTGVSHAPAEHAEPDDCEAGVAALAKVLEHLAGSER</sequence>
<feature type="compositionally biased region" description="Low complexity" evidence="5">
    <location>
        <begin position="10"/>
        <end position="22"/>
    </location>
</feature>
<evidence type="ECO:0000313" key="7">
    <source>
        <dbReference type="Proteomes" id="UP000637578"/>
    </source>
</evidence>
<gene>
    <name evidence="6" type="ORF">GCM10012275_00390</name>
</gene>